<dbReference type="PANTHER" id="PTHR34203">
    <property type="entry name" value="METHYLTRANSFERASE, FKBM FAMILY PROTEIN"/>
    <property type="match status" value="1"/>
</dbReference>
<evidence type="ECO:0000259" key="1">
    <source>
        <dbReference type="Pfam" id="PF05050"/>
    </source>
</evidence>
<dbReference type="EMBL" id="CP039865">
    <property type="protein sequence ID" value="QCK88383.1"/>
    <property type="molecule type" value="Genomic_DNA"/>
</dbReference>
<keyword evidence="2" id="KW-0808">Transferase</keyword>
<dbReference type="Gene3D" id="3.40.50.150">
    <property type="entry name" value="Vaccinia Virus protein VP39"/>
    <property type="match status" value="1"/>
</dbReference>
<name>A0A4D7QQW3_9HYPH</name>
<dbReference type="GO" id="GO:0032259">
    <property type="term" value="P:methylation"/>
    <property type="evidence" value="ECO:0007669"/>
    <property type="project" value="UniProtKB-KW"/>
</dbReference>
<dbReference type="InterPro" id="IPR006342">
    <property type="entry name" value="FkbM_mtfrase"/>
</dbReference>
<dbReference type="NCBIfam" id="TIGR01444">
    <property type="entry name" value="fkbM_fam"/>
    <property type="match status" value="1"/>
</dbReference>
<organism evidence="2 3">
    <name type="scientific">Phreatobacter aquaticus</name>
    <dbReference type="NCBI Taxonomy" id="2570229"/>
    <lineage>
        <taxon>Bacteria</taxon>
        <taxon>Pseudomonadati</taxon>
        <taxon>Pseudomonadota</taxon>
        <taxon>Alphaproteobacteria</taxon>
        <taxon>Hyphomicrobiales</taxon>
        <taxon>Phreatobacteraceae</taxon>
        <taxon>Phreatobacter</taxon>
    </lineage>
</organism>
<keyword evidence="3" id="KW-1185">Reference proteome</keyword>
<dbReference type="KEGG" id="paqt:E8L99_22775"/>
<accession>A0A4D7QQW3</accession>
<dbReference type="SUPFAM" id="SSF53335">
    <property type="entry name" value="S-adenosyl-L-methionine-dependent methyltransferases"/>
    <property type="match status" value="1"/>
</dbReference>
<dbReference type="InterPro" id="IPR052514">
    <property type="entry name" value="SAM-dependent_MTase"/>
</dbReference>
<proteinExistence type="predicted"/>
<feature type="domain" description="Methyltransferase FkbM" evidence="1">
    <location>
        <begin position="54"/>
        <end position="209"/>
    </location>
</feature>
<dbReference type="Pfam" id="PF05050">
    <property type="entry name" value="Methyltransf_21"/>
    <property type="match status" value="1"/>
</dbReference>
<dbReference type="PANTHER" id="PTHR34203:SF15">
    <property type="entry name" value="SLL1173 PROTEIN"/>
    <property type="match status" value="1"/>
</dbReference>
<keyword evidence="2" id="KW-0489">Methyltransferase</keyword>
<sequence>MGPETPEPIMTSQRFTCRIPMDLDCPAPMRDPVAYVLDGEYESHYDGEGLTILDIGANIGSFARWAELRWPGSTIHCYEPNPGTFEFLKRNTEGRTGIHINKAALFPGAKPQETYVSRFAGDGEGGLASYAGDTFLDGVMGESFQVDVVDPATLASADIVKIDIEGGEAEVLAHLDLSKTSLVLLEFQNGRNRERIREVMPADFEVLRDEACEWEPILGYKGYRPDLAGDVYGRMFYLRRGTTRLRPSLPAA</sequence>
<evidence type="ECO:0000313" key="2">
    <source>
        <dbReference type="EMBL" id="QCK88383.1"/>
    </source>
</evidence>
<dbReference type="OrthoDB" id="7542440at2"/>
<dbReference type="AlphaFoldDB" id="A0A4D7QQW3"/>
<dbReference type="Proteomes" id="UP000298588">
    <property type="component" value="Chromosome"/>
</dbReference>
<evidence type="ECO:0000313" key="3">
    <source>
        <dbReference type="Proteomes" id="UP000298588"/>
    </source>
</evidence>
<dbReference type="InterPro" id="IPR029063">
    <property type="entry name" value="SAM-dependent_MTases_sf"/>
</dbReference>
<protein>
    <submittedName>
        <fullName evidence="2">FkbM family methyltransferase</fullName>
    </submittedName>
</protein>
<gene>
    <name evidence="2" type="ORF">E8L99_22775</name>
</gene>
<dbReference type="GO" id="GO:0008168">
    <property type="term" value="F:methyltransferase activity"/>
    <property type="evidence" value="ECO:0007669"/>
    <property type="project" value="UniProtKB-KW"/>
</dbReference>
<reference evidence="2 3" key="1">
    <citation type="submission" date="2019-04" db="EMBL/GenBank/DDBJ databases">
        <title>Phreatobacter aquaticus sp. nov.</title>
        <authorList>
            <person name="Choi A."/>
            <person name="Baek K."/>
        </authorList>
    </citation>
    <scope>NUCLEOTIDE SEQUENCE [LARGE SCALE GENOMIC DNA]</scope>
    <source>
        <strain evidence="2 3">NMCR1094</strain>
    </source>
</reference>